<sequence>MSMTIYKEAYFEASHRLLNYIGKCYRLHGHQWRVEVWITGEVDAESQILVDYNCIKQVVNRFDHEVILNCKDPMVPCLSAFQEVITTEGDPTSENLARIIAGMIDESCTADGIPASVTKIRVWESTSCYAQLTFDVI</sequence>
<proteinExistence type="predicted"/>
<dbReference type="PANTHER" id="PTHR12589:SF7">
    <property type="entry name" value="6-PYRUVOYL TETRAHYDROBIOPTERIN SYNTHASE"/>
    <property type="match status" value="1"/>
</dbReference>
<dbReference type="EMBL" id="JAKELO010000002">
    <property type="protein sequence ID" value="MDE4908620.1"/>
    <property type="molecule type" value="Genomic_DNA"/>
</dbReference>
<keyword evidence="4" id="KW-0456">Lyase</keyword>
<dbReference type="GO" id="GO:0046872">
    <property type="term" value="F:metal ion binding"/>
    <property type="evidence" value="ECO:0007669"/>
    <property type="project" value="UniProtKB-KW"/>
</dbReference>
<evidence type="ECO:0000256" key="4">
    <source>
        <dbReference type="ARBA" id="ARBA00023239"/>
    </source>
</evidence>
<evidence type="ECO:0000256" key="1">
    <source>
        <dbReference type="ARBA" id="ARBA00001947"/>
    </source>
</evidence>
<dbReference type="Gene3D" id="3.30.479.10">
    <property type="entry name" value="6-pyruvoyl tetrahydropterin synthase/QueD"/>
    <property type="match status" value="1"/>
</dbReference>
<keyword evidence="3" id="KW-0862">Zinc</keyword>
<dbReference type="AlphaFoldDB" id="A0A9Q4PW21"/>
<protein>
    <submittedName>
        <fullName evidence="5">6-carboxytetrahydropterin synthase</fullName>
    </submittedName>
</protein>
<reference evidence="5" key="1">
    <citation type="submission" date="2022-01" db="EMBL/GenBank/DDBJ databases">
        <title>Draft genome of Methanogenium marinum DSM 15558.</title>
        <authorList>
            <person name="Chen S.-C."/>
            <person name="You Y.-T."/>
        </authorList>
    </citation>
    <scope>NUCLEOTIDE SEQUENCE</scope>
    <source>
        <strain evidence="5">DSM 15558</strain>
    </source>
</reference>
<evidence type="ECO:0000313" key="5">
    <source>
        <dbReference type="EMBL" id="MDE4908620.1"/>
    </source>
</evidence>
<dbReference type="Pfam" id="PF01242">
    <property type="entry name" value="PTPS"/>
    <property type="match status" value="1"/>
</dbReference>
<comment type="cofactor">
    <cofactor evidence="1">
        <name>Zn(2+)</name>
        <dbReference type="ChEBI" id="CHEBI:29105"/>
    </cofactor>
</comment>
<name>A0A9Q4PW21_9EURY</name>
<dbReference type="PANTHER" id="PTHR12589">
    <property type="entry name" value="PYRUVOYL TETRAHYDROBIOPTERIN SYNTHASE"/>
    <property type="match status" value="1"/>
</dbReference>
<dbReference type="InterPro" id="IPR038418">
    <property type="entry name" value="6-PTP_synth/QueD_sf"/>
</dbReference>
<gene>
    <name evidence="5" type="ORF">L0665_08380</name>
</gene>
<evidence type="ECO:0000256" key="3">
    <source>
        <dbReference type="ARBA" id="ARBA00022833"/>
    </source>
</evidence>
<dbReference type="GO" id="GO:0016829">
    <property type="term" value="F:lyase activity"/>
    <property type="evidence" value="ECO:0007669"/>
    <property type="project" value="UniProtKB-KW"/>
</dbReference>
<dbReference type="InterPro" id="IPR007115">
    <property type="entry name" value="6-PTP_synth/QueD"/>
</dbReference>
<evidence type="ECO:0000313" key="6">
    <source>
        <dbReference type="Proteomes" id="UP001143747"/>
    </source>
</evidence>
<keyword evidence="2" id="KW-0479">Metal-binding</keyword>
<dbReference type="SUPFAM" id="SSF55620">
    <property type="entry name" value="Tetrahydrobiopterin biosynthesis enzymes-like"/>
    <property type="match status" value="1"/>
</dbReference>
<organism evidence="5 6">
    <name type="scientific">Methanogenium marinum</name>
    <dbReference type="NCBI Taxonomy" id="348610"/>
    <lineage>
        <taxon>Archaea</taxon>
        <taxon>Methanobacteriati</taxon>
        <taxon>Methanobacteriota</taxon>
        <taxon>Stenosarchaea group</taxon>
        <taxon>Methanomicrobia</taxon>
        <taxon>Methanomicrobiales</taxon>
        <taxon>Methanomicrobiaceae</taxon>
        <taxon>Methanogenium</taxon>
    </lineage>
</organism>
<evidence type="ECO:0000256" key="2">
    <source>
        <dbReference type="ARBA" id="ARBA00022723"/>
    </source>
</evidence>
<dbReference type="RefSeq" id="WP_274925241.1">
    <property type="nucleotide sequence ID" value="NZ_JAKELO010000002.1"/>
</dbReference>
<keyword evidence="6" id="KW-1185">Reference proteome</keyword>
<comment type="caution">
    <text evidence="5">The sequence shown here is derived from an EMBL/GenBank/DDBJ whole genome shotgun (WGS) entry which is preliminary data.</text>
</comment>
<accession>A0A9Q4PW21</accession>
<dbReference type="Proteomes" id="UP001143747">
    <property type="component" value="Unassembled WGS sequence"/>
</dbReference>